<dbReference type="OrthoDB" id="2068051at2"/>
<keyword evidence="4" id="KW-1185">Reference proteome</keyword>
<dbReference type="Gene3D" id="3.30.470.20">
    <property type="entry name" value="ATP-grasp fold, B domain"/>
    <property type="match status" value="1"/>
</dbReference>
<dbReference type="GO" id="GO:0046872">
    <property type="term" value="F:metal ion binding"/>
    <property type="evidence" value="ECO:0007669"/>
    <property type="project" value="InterPro"/>
</dbReference>
<dbReference type="EMBL" id="FORX01000026">
    <property type="protein sequence ID" value="SFK46080.1"/>
    <property type="molecule type" value="Genomic_DNA"/>
</dbReference>
<sequence>MLMEDEEILFSDIKLDPDTFYFLYIGEIKTDCLNQFFKETLSKIHGQSFDFISILPDVLESYPHKNTMVINPMARELFRAKGRKVSFRIPPRTFASLVSASDTVNELIRQLLDKQGHVFIHVFESVPELTLALIPGVRILGPSGHIANIWNNKLYQLQRLKNVAPLINYRVCQDAQDMMEAARELWEEWPDGIFVSQPYSAAGVNSFVARSQEEIETKTAHLRGKFFISRYIPHVADPTVLGIVANAQDVFIAATADQEIYDGNKFRGSTFPSEQPEATQQELREITRRIGQVMGRGGYRGIFGCDYIVDDQGRIFFVEVNARKQGTTMEMCCTLENALPPETPGLLELEYHAVMFDRFPDNKMEIKEALKGICWRTYNFKLEHEAETEHIVPVDEDERTLFRQIVSNGQEHGVIVVEHVGGKQAVMPGTFLGRVVAVARDRCLLDEDIRLGIEQLNGSIRKHSQTQESSEDDK</sequence>
<dbReference type="RefSeq" id="WP_092379132.1">
    <property type="nucleotide sequence ID" value="NZ_FORX01000026.1"/>
</dbReference>
<dbReference type="STRING" id="52560.SAMN04488082_12614"/>
<organism evidence="3 4">
    <name type="scientific">Desulfomicrobium apsheronum</name>
    <dbReference type="NCBI Taxonomy" id="52560"/>
    <lineage>
        <taxon>Bacteria</taxon>
        <taxon>Pseudomonadati</taxon>
        <taxon>Thermodesulfobacteriota</taxon>
        <taxon>Desulfovibrionia</taxon>
        <taxon>Desulfovibrionales</taxon>
        <taxon>Desulfomicrobiaceae</taxon>
        <taxon>Desulfomicrobium</taxon>
    </lineage>
</organism>
<keyword evidence="1" id="KW-0067">ATP-binding</keyword>
<dbReference type="InterPro" id="IPR011761">
    <property type="entry name" value="ATP-grasp"/>
</dbReference>
<gene>
    <name evidence="3" type="ORF">SAMN04488082_12614</name>
</gene>
<keyword evidence="1" id="KW-0547">Nucleotide-binding</keyword>
<proteinExistence type="predicted"/>
<dbReference type="Proteomes" id="UP000198635">
    <property type="component" value="Unassembled WGS sequence"/>
</dbReference>
<dbReference type="Pfam" id="PF02655">
    <property type="entry name" value="ATP-grasp_3"/>
    <property type="match status" value="1"/>
</dbReference>
<dbReference type="AlphaFoldDB" id="A0A1I3ZQB9"/>
<evidence type="ECO:0000313" key="4">
    <source>
        <dbReference type="Proteomes" id="UP000198635"/>
    </source>
</evidence>
<name>A0A1I3ZQB9_9BACT</name>
<feature type="domain" description="ATP-grasp" evidence="2">
    <location>
        <begin position="156"/>
        <end position="355"/>
    </location>
</feature>
<reference evidence="4" key="1">
    <citation type="submission" date="2016-10" db="EMBL/GenBank/DDBJ databases">
        <authorList>
            <person name="Varghese N."/>
            <person name="Submissions S."/>
        </authorList>
    </citation>
    <scope>NUCLEOTIDE SEQUENCE [LARGE SCALE GENOMIC DNA]</scope>
    <source>
        <strain evidence="4">DSM 5918</strain>
    </source>
</reference>
<evidence type="ECO:0000256" key="1">
    <source>
        <dbReference type="PROSITE-ProRule" id="PRU00409"/>
    </source>
</evidence>
<dbReference type="SUPFAM" id="SSF56059">
    <property type="entry name" value="Glutathione synthetase ATP-binding domain-like"/>
    <property type="match status" value="1"/>
</dbReference>
<accession>A0A1I3ZQB9</accession>
<dbReference type="InterPro" id="IPR003806">
    <property type="entry name" value="ATP-grasp_PylC-type"/>
</dbReference>
<evidence type="ECO:0000313" key="3">
    <source>
        <dbReference type="EMBL" id="SFK46080.1"/>
    </source>
</evidence>
<evidence type="ECO:0000259" key="2">
    <source>
        <dbReference type="PROSITE" id="PS50975"/>
    </source>
</evidence>
<protein>
    <submittedName>
        <fullName evidence="3">ATP-grasp domain-containing protein</fullName>
    </submittedName>
</protein>
<dbReference type="GO" id="GO:0005524">
    <property type="term" value="F:ATP binding"/>
    <property type="evidence" value="ECO:0007669"/>
    <property type="project" value="UniProtKB-UniRule"/>
</dbReference>
<dbReference type="PROSITE" id="PS50975">
    <property type="entry name" value="ATP_GRASP"/>
    <property type="match status" value="1"/>
</dbReference>